<evidence type="ECO:0000256" key="1">
    <source>
        <dbReference type="SAM" id="Coils"/>
    </source>
</evidence>
<gene>
    <name evidence="3" type="ORF">D6C84_06310</name>
</gene>
<dbReference type="AlphaFoldDB" id="A0A4S9XPF6"/>
<evidence type="ECO:0000313" key="4">
    <source>
        <dbReference type="Proteomes" id="UP000310039"/>
    </source>
</evidence>
<dbReference type="EMBL" id="QZBT01000092">
    <property type="protein sequence ID" value="THZ81802.1"/>
    <property type="molecule type" value="Genomic_DNA"/>
</dbReference>
<evidence type="ECO:0000313" key="3">
    <source>
        <dbReference type="EMBL" id="THZ81802.1"/>
    </source>
</evidence>
<protein>
    <submittedName>
        <fullName evidence="3">Uncharacterized protein</fullName>
    </submittedName>
</protein>
<name>A0A4S9XPF6_AURPU</name>
<sequence length="343" mass="37575">MNPDTSLHYDRGDLWALSGGDEVLPGIRIEFIIIVPACPSLCRSVYEDARCFSQPPTLSTERCYPLCSLWTITPTQKSPCILEANLKVRSVPEISRSIEQSNMVDVVLVTKVEGLDTSDFQKWTPLFVHFLATTAATRPQYVTPQPEILPLMSQPEQEMVLETLWNQMETLATSGDKENGVKSQAVRLAEKGIKVFGSDTKKDAGISETQAKEEKEAEQALLECARETLREAEKDYAELRSITEVFNDSNATKWAVTSRGDGVVNGSSKSVPAGSAQHASDCEEPVSASLEDNSISSDSIDYDFVDSAPTANVSRPQRYIASPGNDTKETESDQSTPIDLGTV</sequence>
<accession>A0A4S9XPF6</accession>
<keyword evidence="1" id="KW-0175">Coiled coil</keyword>
<feature type="region of interest" description="Disordered" evidence="2">
    <location>
        <begin position="259"/>
        <end position="343"/>
    </location>
</feature>
<feature type="compositionally biased region" description="Low complexity" evidence="2">
    <location>
        <begin position="287"/>
        <end position="299"/>
    </location>
</feature>
<comment type="caution">
    <text evidence="3">The sequence shown here is derived from an EMBL/GenBank/DDBJ whole genome shotgun (WGS) entry which is preliminary data.</text>
</comment>
<proteinExistence type="predicted"/>
<organism evidence="3 4">
    <name type="scientific">Aureobasidium pullulans</name>
    <name type="common">Black yeast</name>
    <name type="synonym">Pullularia pullulans</name>
    <dbReference type="NCBI Taxonomy" id="5580"/>
    <lineage>
        <taxon>Eukaryota</taxon>
        <taxon>Fungi</taxon>
        <taxon>Dikarya</taxon>
        <taxon>Ascomycota</taxon>
        <taxon>Pezizomycotina</taxon>
        <taxon>Dothideomycetes</taxon>
        <taxon>Dothideomycetidae</taxon>
        <taxon>Dothideales</taxon>
        <taxon>Saccotheciaceae</taxon>
        <taxon>Aureobasidium</taxon>
    </lineage>
</organism>
<feature type="coiled-coil region" evidence="1">
    <location>
        <begin position="208"/>
        <end position="242"/>
    </location>
</feature>
<reference evidence="3 4" key="1">
    <citation type="submission" date="2018-10" db="EMBL/GenBank/DDBJ databases">
        <title>Fifty Aureobasidium pullulans genomes reveal a recombining polyextremotolerant generalist.</title>
        <authorList>
            <person name="Gostincar C."/>
            <person name="Turk M."/>
            <person name="Zajc J."/>
            <person name="Gunde-Cimerman N."/>
        </authorList>
    </citation>
    <scope>NUCLEOTIDE SEQUENCE [LARGE SCALE GENOMIC DNA]</scope>
    <source>
        <strain evidence="3 4">EXF-3403</strain>
    </source>
</reference>
<evidence type="ECO:0000256" key="2">
    <source>
        <dbReference type="SAM" id="MobiDB-lite"/>
    </source>
</evidence>
<dbReference type="Proteomes" id="UP000310039">
    <property type="component" value="Unassembled WGS sequence"/>
</dbReference>